<evidence type="ECO:0000313" key="11">
    <source>
        <dbReference type="Proteomes" id="UP001064489"/>
    </source>
</evidence>
<keyword evidence="6 8" id="KW-0408">Iron</keyword>
<dbReference type="GO" id="GO:0020037">
    <property type="term" value="F:heme binding"/>
    <property type="evidence" value="ECO:0007669"/>
    <property type="project" value="InterPro"/>
</dbReference>
<dbReference type="GO" id="GO:0005506">
    <property type="term" value="F:iron ion binding"/>
    <property type="evidence" value="ECO:0007669"/>
    <property type="project" value="InterPro"/>
</dbReference>
<keyword evidence="3 8" id="KW-0349">Heme</keyword>
<reference evidence="10" key="1">
    <citation type="journal article" date="2022" name="Plant J.">
        <title>Strategies of tolerance reflected in two North American maple genomes.</title>
        <authorList>
            <person name="McEvoy S.L."/>
            <person name="Sezen U.U."/>
            <person name="Trouern-Trend A."/>
            <person name="McMahon S.M."/>
            <person name="Schaberg P.G."/>
            <person name="Yang J."/>
            <person name="Wegrzyn J.L."/>
            <person name="Swenson N.G."/>
        </authorList>
    </citation>
    <scope>NUCLEOTIDE SEQUENCE</scope>
    <source>
        <strain evidence="10">91603</strain>
    </source>
</reference>
<dbReference type="GO" id="GO:0016705">
    <property type="term" value="F:oxidoreductase activity, acting on paired donors, with incorporation or reduction of molecular oxygen"/>
    <property type="evidence" value="ECO:0007669"/>
    <property type="project" value="InterPro"/>
</dbReference>
<evidence type="ECO:0000256" key="2">
    <source>
        <dbReference type="ARBA" id="ARBA00010617"/>
    </source>
</evidence>
<evidence type="ECO:0000256" key="3">
    <source>
        <dbReference type="ARBA" id="ARBA00022617"/>
    </source>
</evidence>
<evidence type="ECO:0000256" key="7">
    <source>
        <dbReference type="ARBA" id="ARBA00023033"/>
    </source>
</evidence>
<keyword evidence="11" id="KW-1185">Reference proteome</keyword>
<evidence type="ECO:0000256" key="1">
    <source>
        <dbReference type="ARBA" id="ARBA00001971"/>
    </source>
</evidence>
<evidence type="ECO:0008006" key="12">
    <source>
        <dbReference type="Google" id="ProtNLM"/>
    </source>
</evidence>
<comment type="similarity">
    <text evidence="2 9">Belongs to the cytochrome P450 family.</text>
</comment>
<reference evidence="10" key="2">
    <citation type="submission" date="2023-02" db="EMBL/GenBank/DDBJ databases">
        <authorList>
            <person name="Swenson N.G."/>
            <person name="Wegrzyn J.L."/>
            <person name="Mcevoy S.L."/>
        </authorList>
    </citation>
    <scope>NUCLEOTIDE SEQUENCE</scope>
    <source>
        <strain evidence="10">91603</strain>
        <tissue evidence="10">Leaf</tissue>
    </source>
</reference>
<dbReference type="InterPro" id="IPR001128">
    <property type="entry name" value="Cyt_P450"/>
</dbReference>
<keyword evidence="5 9" id="KW-0560">Oxidoreductase</keyword>
<dbReference type="Proteomes" id="UP001064489">
    <property type="component" value="Chromosome 2"/>
</dbReference>
<protein>
    <recommendedName>
        <fullName evidence="12">Cytochrome P450</fullName>
    </recommendedName>
</protein>
<dbReference type="AlphaFoldDB" id="A0AAD5IFJ4"/>
<dbReference type="InterPro" id="IPR002401">
    <property type="entry name" value="Cyt_P450_E_grp-I"/>
</dbReference>
<evidence type="ECO:0000313" key="10">
    <source>
        <dbReference type="EMBL" id="KAI9161870.1"/>
    </source>
</evidence>
<evidence type="ECO:0000256" key="4">
    <source>
        <dbReference type="ARBA" id="ARBA00022723"/>
    </source>
</evidence>
<keyword evidence="4 8" id="KW-0479">Metal-binding</keyword>
<dbReference type="InterPro" id="IPR017972">
    <property type="entry name" value="Cyt_P450_CS"/>
</dbReference>
<dbReference type="GO" id="GO:0004497">
    <property type="term" value="F:monooxygenase activity"/>
    <property type="evidence" value="ECO:0007669"/>
    <property type="project" value="UniProtKB-KW"/>
</dbReference>
<evidence type="ECO:0000256" key="9">
    <source>
        <dbReference type="RuleBase" id="RU000461"/>
    </source>
</evidence>
<accession>A0AAD5IFJ4</accession>
<evidence type="ECO:0000256" key="8">
    <source>
        <dbReference type="PIRSR" id="PIRSR602401-1"/>
    </source>
</evidence>
<comment type="caution">
    <text evidence="10">The sequence shown here is derived from an EMBL/GenBank/DDBJ whole genome shotgun (WGS) entry which is preliminary data.</text>
</comment>
<dbReference type="InterPro" id="IPR036396">
    <property type="entry name" value="Cyt_P450_sf"/>
</dbReference>
<dbReference type="SUPFAM" id="SSF48264">
    <property type="entry name" value="Cytochrome P450"/>
    <property type="match status" value="1"/>
</dbReference>
<dbReference type="GO" id="GO:0006629">
    <property type="term" value="P:lipid metabolic process"/>
    <property type="evidence" value="ECO:0007669"/>
    <property type="project" value="UniProtKB-ARBA"/>
</dbReference>
<comment type="cofactor">
    <cofactor evidence="1 8">
        <name>heme</name>
        <dbReference type="ChEBI" id="CHEBI:30413"/>
    </cofactor>
</comment>
<dbReference type="Gene3D" id="1.10.630.10">
    <property type="entry name" value="Cytochrome P450"/>
    <property type="match status" value="1"/>
</dbReference>
<dbReference type="Pfam" id="PF00067">
    <property type="entry name" value="p450"/>
    <property type="match status" value="1"/>
</dbReference>
<feature type="binding site" description="axial binding residue" evidence="8">
    <location>
        <position position="363"/>
    </location>
    <ligand>
        <name>heme</name>
        <dbReference type="ChEBI" id="CHEBI:30413"/>
    </ligand>
    <ligandPart>
        <name>Fe</name>
        <dbReference type="ChEBI" id="CHEBI:18248"/>
    </ligandPart>
</feature>
<dbReference type="PRINTS" id="PR00385">
    <property type="entry name" value="P450"/>
</dbReference>
<organism evidence="10 11">
    <name type="scientific">Acer negundo</name>
    <name type="common">Box elder</name>
    <dbReference type="NCBI Taxonomy" id="4023"/>
    <lineage>
        <taxon>Eukaryota</taxon>
        <taxon>Viridiplantae</taxon>
        <taxon>Streptophyta</taxon>
        <taxon>Embryophyta</taxon>
        <taxon>Tracheophyta</taxon>
        <taxon>Spermatophyta</taxon>
        <taxon>Magnoliopsida</taxon>
        <taxon>eudicotyledons</taxon>
        <taxon>Gunneridae</taxon>
        <taxon>Pentapetalae</taxon>
        <taxon>rosids</taxon>
        <taxon>malvids</taxon>
        <taxon>Sapindales</taxon>
        <taxon>Sapindaceae</taxon>
        <taxon>Hippocastanoideae</taxon>
        <taxon>Acereae</taxon>
        <taxon>Acer</taxon>
    </lineage>
</organism>
<dbReference type="PRINTS" id="PR00463">
    <property type="entry name" value="EP450I"/>
</dbReference>
<gene>
    <name evidence="10" type="ORF">LWI28_021548</name>
</gene>
<evidence type="ECO:0000256" key="5">
    <source>
        <dbReference type="ARBA" id="ARBA00023002"/>
    </source>
</evidence>
<proteinExistence type="inferred from homology"/>
<keyword evidence="7 9" id="KW-0503">Monooxygenase</keyword>
<dbReference type="PROSITE" id="PS00086">
    <property type="entry name" value="CYTOCHROME_P450"/>
    <property type="match status" value="1"/>
</dbReference>
<sequence length="417" mass="48079">MSANFSNYVKGSEWRKRLDIFGDHHSLFNSDFDEWKQQRKVVRAFLSHQQLNQHVAKIIPDIIEKGLIPILDNLSEQGTVVDLQDLFARYTFEFASLIATGSKANCLMRIGLAENQFQKAIDDACEAIFARLLIPETFWKLQRWLGIGKERKYKKSWKILDKFWEKYLSIKREKLCEDQEGFNALTCYLTPHEIVGQTPTSNVMRGNIVGLIFATEDTTSTALSWFFWLLSKNPVSEIKIRQEVIKHIFPQNQVKKWRPTAGSLEQLNKLVYLHAALCETLRLFPPVPYEMRTPLQPDILPSGHRVDQKTGIVISSYAMGRMISIWGEDCHEFKPERWITKEGGIKHEASHKFFAFNAGPRICPGKEIGFTLTKAIITTIIHNYHVQLVETHPVTPNLSIVLRMKHGLMATINNRWA</sequence>
<dbReference type="EMBL" id="JAJSOW010000106">
    <property type="protein sequence ID" value="KAI9161870.1"/>
    <property type="molecule type" value="Genomic_DNA"/>
</dbReference>
<evidence type="ECO:0000256" key="6">
    <source>
        <dbReference type="ARBA" id="ARBA00023004"/>
    </source>
</evidence>
<name>A0AAD5IFJ4_ACENE</name>
<dbReference type="CDD" id="cd11064">
    <property type="entry name" value="CYP86A"/>
    <property type="match status" value="1"/>
</dbReference>
<dbReference type="PANTHER" id="PTHR24296">
    <property type="entry name" value="CYTOCHROME P450"/>
    <property type="match status" value="1"/>
</dbReference>